<feature type="coiled-coil region" evidence="1">
    <location>
        <begin position="111"/>
        <end position="138"/>
    </location>
</feature>
<accession>A0A8T1YDV7</accession>
<proteinExistence type="predicted"/>
<dbReference type="Pfam" id="PF24769">
    <property type="entry name" value="At2g29880_C"/>
    <property type="match status" value="1"/>
</dbReference>
<feature type="domain" description="At2g29880-like C-terminal" evidence="3">
    <location>
        <begin position="132"/>
        <end position="178"/>
    </location>
</feature>
<dbReference type="PANTHER" id="PTHR47864">
    <property type="entry name" value="TRANSMEMBRANE PROTEIN"/>
    <property type="match status" value="1"/>
</dbReference>
<evidence type="ECO:0000256" key="2">
    <source>
        <dbReference type="SAM" id="MobiDB-lite"/>
    </source>
</evidence>
<dbReference type="AlphaFoldDB" id="A0A8T1YDV7"/>
<sequence length="182" mass="20840">MIFEDNIATGGNAIGLGDGTDARTCEIAGKKQTSSIEDFSMDVEEDHETPSPFVDSNLRGLSEKLPVRKKRRSNTNDVGEPKTHSEDSEEVHTEMNSLTTVTHKLFNLIQERETRQQRESEQREAEKKKNNVWEAIKEVPNLENTVRYDAVKLIHQLGMKEVFVSMSIDERYGWILRNVMEC</sequence>
<dbReference type="PANTHER" id="PTHR47864:SF12">
    <property type="entry name" value="MYB_SANT-LIKE DOMAIN-CONTAINING PROTEIN"/>
    <property type="match status" value="1"/>
</dbReference>
<keyword evidence="5" id="KW-1185">Reference proteome</keyword>
<feature type="region of interest" description="Disordered" evidence="2">
    <location>
        <begin position="31"/>
        <end position="99"/>
    </location>
</feature>
<keyword evidence="1" id="KW-0175">Coiled coil</keyword>
<dbReference type="Proteomes" id="UP000694240">
    <property type="component" value="Chromosome 12"/>
</dbReference>
<dbReference type="EMBL" id="JAEFBK010000012">
    <property type="protein sequence ID" value="KAG7544052.1"/>
    <property type="molecule type" value="Genomic_DNA"/>
</dbReference>
<dbReference type="InterPro" id="IPR055314">
    <property type="entry name" value="At2g29880-like"/>
</dbReference>
<evidence type="ECO:0000313" key="5">
    <source>
        <dbReference type="Proteomes" id="UP000694240"/>
    </source>
</evidence>
<evidence type="ECO:0000259" key="3">
    <source>
        <dbReference type="Pfam" id="PF24769"/>
    </source>
</evidence>
<dbReference type="InterPro" id="IPR056253">
    <property type="entry name" value="At2g29880-like_C"/>
</dbReference>
<reference evidence="4 5" key="1">
    <citation type="submission" date="2020-12" db="EMBL/GenBank/DDBJ databases">
        <title>Concerted genomic and epigenomic changes stabilize Arabidopsis allopolyploids.</title>
        <authorList>
            <person name="Chen Z."/>
        </authorList>
    </citation>
    <scope>NUCLEOTIDE SEQUENCE [LARGE SCALE GENOMIC DNA]</scope>
    <source>
        <strain evidence="4">Allo738</strain>
        <tissue evidence="4">Leaf</tissue>
    </source>
</reference>
<organism evidence="4 5">
    <name type="scientific">Arabidopsis thaliana x Arabidopsis arenosa</name>
    <dbReference type="NCBI Taxonomy" id="1240361"/>
    <lineage>
        <taxon>Eukaryota</taxon>
        <taxon>Viridiplantae</taxon>
        <taxon>Streptophyta</taxon>
        <taxon>Embryophyta</taxon>
        <taxon>Tracheophyta</taxon>
        <taxon>Spermatophyta</taxon>
        <taxon>Magnoliopsida</taxon>
        <taxon>eudicotyledons</taxon>
        <taxon>Gunneridae</taxon>
        <taxon>Pentapetalae</taxon>
        <taxon>rosids</taxon>
        <taxon>malvids</taxon>
        <taxon>Brassicales</taxon>
        <taxon>Brassicaceae</taxon>
        <taxon>Camelineae</taxon>
        <taxon>Arabidopsis</taxon>
    </lineage>
</organism>
<name>A0A8T1YDV7_9BRAS</name>
<gene>
    <name evidence="4" type="ORF">ISN45_Aa07g039240</name>
</gene>
<protein>
    <recommendedName>
        <fullName evidence="3">At2g29880-like C-terminal domain-containing protein</fullName>
    </recommendedName>
</protein>
<evidence type="ECO:0000313" key="4">
    <source>
        <dbReference type="EMBL" id="KAG7544052.1"/>
    </source>
</evidence>
<feature type="compositionally biased region" description="Basic and acidic residues" evidence="2">
    <location>
        <begin position="79"/>
        <end position="93"/>
    </location>
</feature>
<evidence type="ECO:0000256" key="1">
    <source>
        <dbReference type="SAM" id="Coils"/>
    </source>
</evidence>
<comment type="caution">
    <text evidence="4">The sequence shown here is derived from an EMBL/GenBank/DDBJ whole genome shotgun (WGS) entry which is preliminary data.</text>
</comment>